<feature type="region of interest" description="Disordered" evidence="1">
    <location>
        <begin position="1"/>
        <end position="23"/>
    </location>
</feature>
<dbReference type="PANTHER" id="PTHR47332:SF4">
    <property type="entry name" value="SET DOMAIN-CONTAINING PROTEIN 5"/>
    <property type="match status" value="1"/>
</dbReference>
<dbReference type="SUPFAM" id="SSF81383">
    <property type="entry name" value="F-box domain"/>
    <property type="match status" value="1"/>
</dbReference>
<evidence type="ECO:0000259" key="3">
    <source>
        <dbReference type="PROSITE" id="PS50280"/>
    </source>
</evidence>
<dbReference type="EMBL" id="LCWV01000005">
    <property type="protein sequence ID" value="PWI73176.1"/>
    <property type="molecule type" value="Genomic_DNA"/>
</dbReference>
<evidence type="ECO:0000256" key="1">
    <source>
        <dbReference type="SAM" id="MobiDB-lite"/>
    </source>
</evidence>
<comment type="caution">
    <text evidence="4">The sequence shown here is derived from an EMBL/GenBank/DDBJ whole genome shotgun (WGS) entry which is preliminary data.</text>
</comment>
<dbReference type="InterPro" id="IPR001214">
    <property type="entry name" value="SET_dom"/>
</dbReference>
<evidence type="ECO:0008006" key="6">
    <source>
        <dbReference type="Google" id="ProtNLM"/>
    </source>
</evidence>
<organism evidence="4 5">
    <name type="scientific">Purpureocillium lilacinum</name>
    <name type="common">Paecilomyces lilacinus</name>
    <dbReference type="NCBI Taxonomy" id="33203"/>
    <lineage>
        <taxon>Eukaryota</taxon>
        <taxon>Fungi</taxon>
        <taxon>Dikarya</taxon>
        <taxon>Ascomycota</taxon>
        <taxon>Pezizomycotina</taxon>
        <taxon>Sordariomycetes</taxon>
        <taxon>Hypocreomycetidae</taxon>
        <taxon>Hypocreales</taxon>
        <taxon>Ophiocordycipitaceae</taxon>
        <taxon>Purpureocillium</taxon>
    </lineage>
</organism>
<proteinExistence type="predicted"/>
<dbReference type="PROSITE" id="PS50280">
    <property type="entry name" value="SET"/>
    <property type="match status" value="1"/>
</dbReference>
<evidence type="ECO:0000313" key="4">
    <source>
        <dbReference type="EMBL" id="PWI73176.1"/>
    </source>
</evidence>
<dbReference type="SUPFAM" id="SSF82199">
    <property type="entry name" value="SET domain"/>
    <property type="match status" value="1"/>
</dbReference>
<name>A0A2U3EF87_PURLI</name>
<evidence type="ECO:0000313" key="5">
    <source>
        <dbReference type="Proteomes" id="UP000245956"/>
    </source>
</evidence>
<feature type="domain" description="SET" evidence="3">
    <location>
        <begin position="1362"/>
        <end position="1507"/>
    </location>
</feature>
<dbReference type="PANTHER" id="PTHR47332">
    <property type="entry name" value="SET DOMAIN-CONTAINING PROTEIN 5"/>
    <property type="match status" value="1"/>
</dbReference>
<feature type="region of interest" description="Disordered" evidence="1">
    <location>
        <begin position="395"/>
        <end position="440"/>
    </location>
</feature>
<dbReference type="InterPro" id="IPR053185">
    <property type="entry name" value="SET_domain_protein"/>
</dbReference>
<dbReference type="Gene3D" id="2.170.270.10">
    <property type="entry name" value="SET domain"/>
    <property type="match status" value="1"/>
</dbReference>
<accession>A0A2U3EF87</accession>
<dbReference type="Pfam" id="PF00856">
    <property type="entry name" value="SET"/>
    <property type="match status" value="1"/>
</dbReference>
<dbReference type="Proteomes" id="UP000245956">
    <property type="component" value="Unassembled WGS sequence"/>
</dbReference>
<evidence type="ECO:0000259" key="2">
    <source>
        <dbReference type="PROSITE" id="PS50181"/>
    </source>
</evidence>
<feature type="domain" description="F-box" evidence="2">
    <location>
        <begin position="853"/>
        <end position="899"/>
    </location>
</feature>
<dbReference type="SMART" id="SM00317">
    <property type="entry name" value="SET"/>
    <property type="match status" value="1"/>
</dbReference>
<dbReference type="CDD" id="cd09917">
    <property type="entry name" value="F-box_SF"/>
    <property type="match status" value="1"/>
</dbReference>
<feature type="region of interest" description="Disordered" evidence="1">
    <location>
        <begin position="1545"/>
        <end position="1576"/>
    </location>
</feature>
<sequence length="1596" mass="173110">MAATISGTESHNRPGTRPLHQEAPPECYCDDAIPPGGPFLPVRRNVKFVWVRWAASSPSNQRAAVVVVVVVGLVVVGRKGRPPHTPQPATAMPGTLREVGGRPCSVIGGKRGKTWFLTPVGWRENVLQRDDRQLGSLCEMRRDSSLCKIAKPIPAHGAPTSEAHRITDDVLLQTHRPSLGADQLALPKAENSGPSAGGPSADFVRTGLCDKRLIAALRMYKASGRSGEGLAIPRSSTCEHPYHAIADGPRCAMPSMKRPQRGWPVPGQTLAMGHETPRRQSGDNPAGQGGRSGPARPISNSSTRKKAKSLLSSTRPPKRKRKRRQQGVAAAAPPDYARRHAGIAADESAAGFRPALLPDPLMSRGGPIRTGKTGEADARRALWAATNKAVGLLAARRRQQHQQQRQQQRQRRWPAGPTDLKGTGHQQARLPGNRHGASVGSHTAACTHVRTVQMAPVDEMNEALAEAGPLDNIRTAHGGFIQHRPGGCGTCGRDGDAGIHCTSMGPMQDAISFTVASSAGEGFRTAELQLLCGDGISKRGGRWAASLARLSAGGPLMAVDACWSGRPSTEYEYLVDGLDVCHVMAQRRFRGSMKHHLCPTAEWPNTRHPYPYLAHPRIPEPLPETNAAPDCTLLRSGSALQDSMAAEAAGAGGREWLVSPSFIRVAHREAVSAADETQPTIPTTTSPAACSPTCPFVLLFHGLHNILDAAYEVQTGALGFVRLVSCVTSSCQVPKLWETHIYYSPFEDQKAQSCPAQATFTPSIRPGSEAVGVSNGLCKGLGSRRQPLYRPLTTMIVLPRLPAAPPRKRGPDFYNRHDSPAAYNGSLVKQTLLQHQPQTQQHLPICRPLPTVPSRIERLPSELQRMVFSHLDYQALIHLSTLNRYFHRTIQPRKMADPVDMAQFVMRAAKDFPQHRPSEKGHDYRPGNFECYICFRVRSPDHFDMLQPQAAFVDTTGRIVRGRDPDPRIDRQVMLRRFCIDCGVCEGIHAPFDCLTTRTGRDLALGPQSVVRPHDDGLCPSSSFWNKDKRFILESFNTKAVGGGLSTFDESAAPENLGEHSDTERTFAKPRAYALRSVSAPPPTRSLSSESWWNQILRRGHAHCIHSSSTSEPCAEQVALSFAAVLPVCLGGASFATKRAKSSASKKAASKTLSHFQRNHHFGLTDSASASLSFAHWPPSFVGFHFHGCRCKEEAVHLQSSNQHWPVFLCASPNSPRPSKMLPPEERDVALLAAVCVADALDSSDDKGGASALVGTTANMCCASRRADHYQSGTATMAAVRYDTPESRVPSDNKQLVLEDYVSELVARAVQAASKDRGIDRLGADDNHSEVASSAAVTPNTHGICLPPIIIKTKPEPHFRNDFFEIGPSKIAGWGAFASRELRHGQVILREAALFTADSTRLFKQYDQLRPEEKQVALSLHANSLAKPGTPRIQAIWATNWHVLLFLGPFTVGGRHAGLFPVAARFNHACFPGQNIDFKFDDESRCLILTVRASKIALGDELSINYGRDRTLVVDGGLADDSTSVSRGGGISGAWAVFQNTDASSLQDDNETSSGENLPQSSQQGEHHMSPDPGLSIPTLIRAGLTNILDRVNVLG</sequence>
<dbReference type="InterPro" id="IPR046341">
    <property type="entry name" value="SET_dom_sf"/>
</dbReference>
<feature type="region of interest" description="Disordered" evidence="1">
    <location>
        <begin position="249"/>
        <end position="338"/>
    </location>
</feature>
<dbReference type="Pfam" id="PF00646">
    <property type="entry name" value="F-box"/>
    <property type="match status" value="1"/>
</dbReference>
<reference evidence="4 5" key="1">
    <citation type="journal article" date="2016" name="Front. Microbiol.">
        <title>Genome and transcriptome sequences reveal the specific parasitism of the nematophagous Purpureocillium lilacinum 36-1.</title>
        <authorList>
            <person name="Xie J."/>
            <person name="Li S."/>
            <person name="Mo C."/>
            <person name="Xiao X."/>
            <person name="Peng D."/>
            <person name="Wang G."/>
            <person name="Xiao Y."/>
        </authorList>
    </citation>
    <scope>NUCLEOTIDE SEQUENCE [LARGE SCALE GENOMIC DNA]</scope>
    <source>
        <strain evidence="4 5">36-1</strain>
    </source>
</reference>
<feature type="compositionally biased region" description="Basic residues" evidence="1">
    <location>
        <begin position="316"/>
        <end position="325"/>
    </location>
</feature>
<dbReference type="InterPro" id="IPR001810">
    <property type="entry name" value="F-box_dom"/>
</dbReference>
<feature type="compositionally biased region" description="Polar residues" evidence="1">
    <location>
        <begin position="1545"/>
        <end position="1564"/>
    </location>
</feature>
<dbReference type="InterPro" id="IPR036047">
    <property type="entry name" value="F-box-like_dom_sf"/>
</dbReference>
<gene>
    <name evidence="4" type="ORF">PCL_10191</name>
</gene>
<dbReference type="PROSITE" id="PS50181">
    <property type="entry name" value="FBOX"/>
    <property type="match status" value="1"/>
</dbReference>
<protein>
    <recommendedName>
        <fullName evidence="6">SET domain-containing protein</fullName>
    </recommendedName>
</protein>